<feature type="domain" description="Luciferase-like" evidence="2">
    <location>
        <begin position="13"/>
        <end position="246"/>
    </location>
</feature>
<proteinExistence type="predicted"/>
<reference evidence="3 4" key="1">
    <citation type="submission" date="2016-12" db="EMBL/GenBank/DDBJ databases">
        <title>The draft genome sequence of Actinophytocola xinjiangensis.</title>
        <authorList>
            <person name="Wang W."/>
            <person name="Yuan L."/>
        </authorList>
    </citation>
    <scope>NUCLEOTIDE SEQUENCE [LARGE SCALE GENOMIC DNA]</scope>
    <source>
        <strain evidence="3 4">CGMCC 4.4663</strain>
    </source>
</reference>
<name>A0A7Z0WM44_9PSEU</name>
<dbReference type="PANTHER" id="PTHR43244:SF1">
    <property type="entry name" value="5,10-METHYLENETETRAHYDROMETHANOPTERIN REDUCTASE"/>
    <property type="match status" value="1"/>
</dbReference>
<dbReference type="InterPro" id="IPR036661">
    <property type="entry name" value="Luciferase-like_sf"/>
</dbReference>
<dbReference type="GO" id="GO:0016705">
    <property type="term" value="F:oxidoreductase activity, acting on paired donors, with incorporation or reduction of molecular oxygen"/>
    <property type="evidence" value="ECO:0007669"/>
    <property type="project" value="InterPro"/>
</dbReference>
<dbReference type="InterPro" id="IPR050564">
    <property type="entry name" value="F420-G6PD/mer"/>
</dbReference>
<keyword evidence="4" id="KW-1185">Reference proteome</keyword>
<dbReference type="CDD" id="cd01097">
    <property type="entry name" value="Tetrahydromethanopterin_reductase"/>
    <property type="match status" value="1"/>
</dbReference>
<evidence type="ECO:0000313" key="3">
    <source>
        <dbReference type="EMBL" id="OLF10120.1"/>
    </source>
</evidence>
<evidence type="ECO:0000259" key="2">
    <source>
        <dbReference type="Pfam" id="PF00296"/>
    </source>
</evidence>
<gene>
    <name evidence="3" type="ORF">BLA60_16840</name>
</gene>
<dbReference type="PANTHER" id="PTHR43244">
    <property type="match status" value="1"/>
</dbReference>
<dbReference type="OrthoDB" id="675245at2"/>
<dbReference type="Gene3D" id="3.20.20.30">
    <property type="entry name" value="Luciferase-like domain"/>
    <property type="match status" value="1"/>
</dbReference>
<dbReference type="EMBL" id="MSIF01000007">
    <property type="protein sequence ID" value="OLF10120.1"/>
    <property type="molecule type" value="Genomic_DNA"/>
</dbReference>
<dbReference type="RefSeq" id="WP_075133841.1">
    <property type="nucleotide sequence ID" value="NZ_MSIF01000007.1"/>
</dbReference>
<dbReference type="Proteomes" id="UP000185696">
    <property type="component" value="Unassembled WGS sequence"/>
</dbReference>
<evidence type="ECO:0000256" key="1">
    <source>
        <dbReference type="ARBA" id="ARBA00023002"/>
    </source>
</evidence>
<comment type="caution">
    <text evidence="3">The sequence shown here is derived from an EMBL/GenBank/DDBJ whole genome shotgun (WGS) entry which is preliminary data.</text>
</comment>
<dbReference type="InterPro" id="IPR011251">
    <property type="entry name" value="Luciferase-like_dom"/>
</dbReference>
<dbReference type="Pfam" id="PF00296">
    <property type="entry name" value="Bac_luciferase"/>
    <property type="match status" value="1"/>
</dbReference>
<sequence length="290" mass="31046">MTALGAIFRPQLPPERLRPVVEAAEAAGLEELWLWEDCFFEGGVTQLTAALSWTSRLRVGIGILPVSLRSVAMTAMETATIERMFPGRMILGLGHGAQDWMAQAGVRPASPITSLREHLTALRGLLAGETVTTDGRYVTLDQVALAWPPATAPQLYVGATRPRSLRLSGELADGTVLDAAHPPAAVRRARALIDEGRALAGRDDHHELVVFLNAATGPDAAQRLHRELVAWGLQDVPELGAHGDAAAVARGVQALVEAGADRVILQHTADEPDLEGFVRFTANEVRPLVP</sequence>
<dbReference type="AlphaFoldDB" id="A0A7Z0WM44"/>
<dbReference type="SUPFAM" id="SSF51679">
    <property type="entry name" value="Bacterial luciferase-like"/>
    <property type="match status" value="1"/>
</dbReference>
<evidence type="ECO:0000313" key="4">
    <source>
        <dbReference type="Proteomes" id="UP000185696"/>
    </source>
</evidence>
<protein>
    <submittedName>
        <fullName evidence="3">Oxidoreductase</fullName>
    </submittedName>
</protein>
<accession>A0A7Z0WM44</accession>
<keyword evidence="1" id="KW-0560">Oxidoreductase</keyword>
<organism evidence="3 4">
    <name type="scientific">Actinophytocola xinjiangensis</name>
    <dbReference type="NCBI Taxonomy" id="485602"/>
    <lineage>
        <taxon>Bacteria</taxon>
        <taxon>Bacillati</taxon>
        <taxon>Actinomycetota</taxon>
        <taxon>Actinomycetes</taxon>
        <taxon>Pseudonocardiales</taxon>
        <taxon>Pseudonocardiaceae</taxon>
    </lineage>
</organism>